<dbReference type="Proteomes" id="UP000630149">
    <property type="component" value="Unassembled WGS sequence"/>
</dbReference>
<evidence type="ECO:0000256" key="3">
    <source>
        <dbReference type="ARBA" id="ARBA00022475"/>
    </source>
</evidence>
<evidence type="ECO:0000256" key="16">
    <source>
        <dbReference type="ARBA" id="ARBA00071870"/>
    </source>
</evidence>
<dbReference type="Gene3D" id="1.20.120.1220">
    <property type="match status" value="1"/>
</dbReference>
<dbReference type="OrthoDB" id="9789291at2"/>
<dbReference type="EC" id="3.4.23.43" evidence="15 18"/>
<dbReference type="InterPro" id="IPR000045">
    <property type="entry name" value="Prepilin_IV_endopep_pep"/>
</dbReference>
<evidence type="ECO:0000313" key="22">
    <source>
        <dbReference type="EMBL" id="GGI75925.1"/>
    </source>
</evidence>
<dbReference type="GO" id="GO:0008168">
    <property type="term" value="F:methyltransferase activity"/>
    <property type="evidence" value="ECO:0007669"/>
    <property type="project" value="UniProtKB-KW"/>
</dbReference>
<evidence type="ECO:0000256" key="2">
    <source>
        <dbReference type="ARBA" id="ARBA00005801"/>
    </source>
</evidence>
<comment type="similarity">
    <text evidence="2 17">Belongs to the peptidase A24 family.</text>
</comment>
<keyword evidence="3" id="KW-1003">Cell membrane</keyword>
<dbReference type="FunFam" id="1.20.120.1220:FF:000001">
    <property type="entry name" value="Type 4 prepilin-like proteins leader peptide-processing enzyme"/>
    <property type="match status" value="1"/>
</dbReference>
<comment type="catalytic activity">
    <reaction evidence="14 18">
        <text>Typically cleaves a -Gly-|-Phe- bond to release an N-terminal, basic peptide of 5-8 residues from type IV prepilin, and then N-methylates the new N-terminal amino group, the methyl donor being S-adenosyl-L-methionine.</text>
        <dbReference type="EC" id="3.4.23.43"/>
    </reaction>
</comment>
<proteinExistence type="inferred from homology"/>
<gene>
    <name evidence="22" type="primary">pilD</name>
    <name evidence="22" type="ORF">GCM10007966_00990</name>
</gene>
<keyword evidence="12 19" id="KW-0472">Membrane</keyword>
<evidence type="ECO:0000256" key="17">
    <source>
        <dbReference type="RuleBase" id="RU003793"/>
    </source>
</evidence>
<dbReference type="Pfam" id="PF06750">
    <property type="entry name" value="A24_N_bact"/>
    <property type="match status" value="1"/>
</dbReference>
<evidence type="ECO:0000256" key="18">
    <source>
        <dbReference type="RuleBase" id="RU003794"/>
    </source>
</evidence>
<feature type="domain" description="Prepilin peptidase A24 N-terminal" evidence="21">
    <location>
        <begin position="18"/>
        <end position="123"/>
    </location>
</feature>
<evidence type="ECO:0000256" key="8">
    <source>
        <dbReference type="ARBA" id="ARBA00022691"/>
    </source>
</evidence>
<keyword evidence="8" id="KW-0949">S-adenosyl-L-methionine</keyword>
<evidence type="ECO:0000256" key="14">
    <source>
        <dbReference type="ARBA" id="ARBA00050401"/>
    </source>
</evidence>
<keyword evidence="11 19" id="KW-1133">Transmembrane helix</keyword>
<comment type="function">
    <text evidence="18">Plays an essential role in type IV pili and type II pseudopili formation by proteolytically removing the leader sequence from substrate proteins and subsequently monomethylating the alpha-amino group of the newly exposed N-terminal phenylalanine.</text>
</comment>
<dbReference type="InterPro" id="IPR050882">
    <property type="entry name" value="Prepilin_peptidase/N-MTase"/>
</dbReference>
<evidence type="ECO:0000256" key="10">
    <source>
        <dbReference type="ARBA" id="ARBA00022801"/>
    </source>
</evidence>
<evidence type="ECO:0000256" key="13">
    <source>
        <dbReference type="ARBA" id="ARBA00023268"/>
    </source>
</evidence>
<organism evidence="22 23">
    <name type="scientific">Legionella impletisoli</name>
    <dbReference type="NCBI Taxonomy" id="343510"/>
    <lineage>
        <taxon>Bacteria</taxon>
        <taxon>Pseudomonadati</taxon>
        <taxon>Pseudomonadota</taxon>
        <taxon>Gammaproteobacteria</taxon>
        <taxon>Legionellales</taxon>
        <taxon>Legionellaceae</taxon>
        <taxon>Legionella</taxon>
    </lineage>
</organism>
<keyword evidence="13 18" id="KW-0511">Multifunctional enzyme</keyword>
<dbReference type="PRINTS" id="PR00864">
    <property type="entry name" value="PREPILNPTASE"/>
</dbReference>
<dbReference type="InterPro" id="IPR010627">
    <property type="entry name" value="Prepilin_pept_A24_N"/>
</dbReference>
<reference evidence="22" key="2">
    <citation type="submission" date="2020-09" db="EMBL/GenBank/DDBJ databases">
        <authorList>
            <person name="Sun Q."/>
            <person name="Ohkuma M."/>
        </authorList>
    </citation>
    <scope>NUCLEOTIDE SEQUENCE</scope>
    <source>
        <strain evidence="22">JCM 13919</strain>
    </source>
</reference>
<reference evidence="22" key="1">
    <citation type="journal article" date="2014" name="Int. J. Syst. Evol. Microbiol.">
        <title>Complete genome sequence of Corynebacterium casei LMG S-19264T (=DSM 44701T), isolated from a smear-ripened cheese.</title>
        <authorList>
            <consortium name="US DOE Joint Genome Institute (JGI-PGF)"/>
            <person name="Walter F."/>
            <person name="Albersmeier A."/>
            <person name="Kalinowski J."/>
            <person name="Ruckert C."/>
        </authorList>
    </citation>
    <scope>NUCLEOTIDE SEQUENCE</scope>
    <source>
        <strain evidence="22">JCM 13919</strain>
    </source>
</reference>
<keyword evidence="23" id="KW-1185">Reference proteome</keyword>
<sequence>MNEFILLYPITFTVLFGIFCLCVGSLLNVFIHRLPRMMIASWTEECRSFLELPEQPTEKINLFTPRSHCPECKTPIPAWHNIPILSYCVLKGRSHCCKKRISLRYPFVEGLCLVLSLFAAWHFGYTLPLVFALLFIWILIVIAFIDLQHQLIPDSLSLSLLWLGLIANTQSLFTALPSAVFGAVIGYVSLWSLIQIYYLLTGKVGMGHGDFKLLAAFGAWFGWTILPFIVLFSSLIGSIIGLIYLRFIGKSHDTPLPFGPHLCLAGFIALFYGSNIIQWYIRFYQ</sequence>
<comment type="caution">
    <text evidence="22">The sequence shown here is derived from an EMBL/GenBank/DDBJ whole genome shotgun (WGS) entry which is preliminary data.</text>
</comment>
<dbReference type="PANTHER" id="PTHR30487:SF0">
    <property type="entry name" value="PREPILIN LEADER PEPTIDASE_N-METHYLTRANSFERASE-RELATED"/>
    <property type="match status" value="1"/>
</dbReference>
<evidence type="ECO:0000256" key="15">
    <source>
        <dbReference type="ARBA" id="ARBA00067082"/>
    </source>
</evidence>
<accession>A0A917JM18</accession>
<evidence type="ECO:0000256" key="7">
    <source>
        <dbReference type="ARBA" id="ARBA00022679"/>
    </source>
</evidence>
<evidence type="ECO:0000256" key="1">
    <source>
        <dbReference type="ARBA" id="ARBA00004429"/>
    </source>
</evidence>
<dbReference type="Pfam" id="PF01478">
    <property type="entry name" value="Peptidase_A24"/>
    <property type="match status" value="1"/>
</dbReference>
<dbReference type="GO" id="GO:0005886">
    <property type="term" value="C:plasma membrane"/>
    <property type="evidence" value="ECO:0007669"/>
    <property type="project" value="UniProtKB-SubCell"/>
</dbReference>
<feature type="transmembrane region" description="Helical" evidence="19">
    <location>
        <begin position="258"/>
        <end position="281"/>
    </location>
</feature>
<protein>
    <recommendedName>
        <fullName evidence="16 18">Prepilin leader peptidase/N-methyltransferase</fullName>
        <ecNumber evidence="18">2.1.1.-</ecNumber>
        <ecNumber evidence="15 18">3.4.23.43</ecNumber>
    </recommendedName>
</protein>
<feature type="transmembrane region" description="Helical" evidence="19">
    <location>
        <begin position="156"/>
        <end position="173"/>
    </location>
</feature>
<evidence type="ECO:0000256" key="12">
    <source>
        <dbReference type="ARBA" id="ARBA00023136"/>
    </source>
</evidence>
<keyword evidence="6 18" id="KW-0645">Protease</keyword>
<evidence type="ECO:0000313" key="23">
    <source>
        <dbReference type="Proteomes" id="UP000630149"/>
    </source>
</evidence>
<keyword evidence="4" id="KW-0997">Cell inner membrane</keyword>
<dbReference type="GO" id="GO:0006465">
    <property type="term" value="P:signal peptide processing"/>
    <property type="evidence" value="ECO:0007669"/>
    <property type="project" value="TreeGrafter"/>
</dbReference>
<comment type="subcellular location">
    <subcellularLocation>
        <location evidence="1">Cell inner membrane</location>
        <topology evidence="1">Multi-pass membrane protein</topology>
    </subcellularLocation>
    <subcellularLocation>
        <location evidence="18">Cell membrane</location>
        <topology evidence="18">Multi-pass membrane protein</topology>
    </subcellularLocation>
</comment>
<name>A0A917JM18_9GAMM</name>
<evidence type="ECO:0000259" key="20">
    <source>
        <dbReference type="Pfam" id="PF01478"/>
    </source>
</evidence>
<evidence type="ECO:0000256" key="9">
    <source>
        <dbReference type="ARBA" id="ARBA00022692"/>
    </source>
</evidence>
<dbReference type="EC" id="2.1.1.-" evidence="18"/>
<feature type="transmembrane region" description="Helical" evidence="19">
    <location>
        <begin position="213"/>
        <end position="246"/>
    </location>
</feature>
<feature type="transmembrane region" description="Helical" evidence="19">
    <location>
        <begin position="129"/>
        <end position="147"/>
    </location>
</feature>
<evidence type="ECO:0000259" key="21">
    <source>
        <dbReference type="Pfam" id="PF06750"/>
    </source>
</evidence>
<keyword evidence="9 18" id="KW-0812">Transmembrane</keyword>
<dbReference type="AlphaFoldDB" id="A0A917JM18"/>
<evidence type="ECO:0000256" key="11">
    <source>
        <dbReference type="ARBA" id="ARBA00022989"/>
    </source>
</evidence>
<dbReference type="GO" id="GO:0004190">
    <property type="term" value="F:aspartic-type endopeptidase activity"/>
    <property type="evidence" value="ECO:0007669"/>
    <property type="project" value="UniProtKB-EC"/>
</dbReference>
<evidence type="ECO:0000256" key="19">
    <source>
        <dbReference type="SAM" id="Phobius"/>
    </source>
</evidence>
<feature type="transmembrane region" description="Helical" evidence="19">
    <location>
        <begin position="103"/>
        <end position="123"/>
    </location>
</feature>
<dbReference type="EMBL" id="BMOB01000001">
    <property type="protein sequence ID" value="GGI75925.1"/>
    <property type="molecule type" value="Genomic_DNA"/>
</dbReference>
<keyword evidence="7 18" id="KW-0808">Transferase</keyword>
<dbReference type="InterPro" id="IPR014032">
    <property type="entry name" value="Peptidase_A24A_bac"/>
</dbReference>
<evidence type="ECO:0000256" key="5">
    <source>
        <dbReference type="ARBA" id="ARBA00022603"/>
    </source>
</evidence>
<evidence type="ECO:0000256" key="6">
    <source>
        <dbReference type="ARBA" id="ARBA00022670"/>
    </source>
</evidence>
<dbReference type="PANTHER" id="PTHR30487">
    <property type="entry name" value="TYPE 4 PREPILIN-LIKE PROTEINS LEADER PEPTIDE-PROCESSING ENZYME"/>
    <property type="match status" value="1"/>
</dbReference>
<keyword evidence="10 18" id="KW-0378">Hydrolase</keyword>
<feature type="domain" description="Prepilin type IV endopeptidase peptidase" evidence="20">
    <location>
        <begin position="133"/>
        <end position="242"/>
    </location>
</feature>
<keyword evidence="5 18" id="KW-0489">Methyltransferase</keyword>
<dbReference type="GO" id="GO:0032259">
    <property type="term" value="P:methylation"/>
    <property type="evidence" value="ECO:0007669"/>
    <property type="project" value="UniProtKB-KW"/>
</dbReference>
<feature type="transmembrane region" description="Helical" evidence="19">
    <location>
        <begin position="179"/>
        <end position="201"/>
    </location>
</feature>
<feature type="transmembrane region" description="Helical" evidence="19">
    <location>
        <begin position="6"/>
        <end position="31"/>
    </location>
</feature>
<dbReference type="RefSeq" id="WP_131775348.1">
    <property type="nucleotide sequence ID" value="NZ_BMOB01000001.1"/>
</dbReference>
<evidence type="ECO:0000256" key="4">
    <source>
        <dbReference type="ARBA" id="ARBA00022519"/>
    </source>
</evidence>